<evidence type="ECO:0000313" key="3">
    <source>
        <dbReference type="EMBL" id="TCK98676.1"/>
    </source>
</evidence>
<dbReference type="AlphaFoldDB" id="A0A4R1MZH2"/>
<evidence type="ECO:0000259" key="2">
    <source>
        <dbReference type="Pfam" id="PF03787"/>
    </source>
</evidence>
<protein>
    <submittedName>
        <fullName evidence="3">CRISPR-associated Cmr4 family protein</fullName>
    </submittedName>
</protein>
<feature type="domain" description="CRISPR type III-associated protein" evidence="2">
    <location>
        <begin position="9"/>
        <end position="284"/>
    </location>
</feature>
<dbReference type="PANTHER" id="PTHR36700:SF1">
    <property type="entry name" value="CRISPR SYSTEM CMR SUBUNIT CMR4"/>
    <property type="match status" value="1"/>
</dbReference>
<dbReference type="InterPro" id="IPR013410">
    <property type="entry name" value="CRISPR-assoc_RAMP_Cmr4"/>
</dbReference>
<comment type="caution">
    <text evidence="3">The sequence shown here is derived from an EMBL/GenBank/DDBJ whole genome shotgun (WGS) entry which is preliminary data.</text>
</comment>
<dbReference type="RefSeq" id="WP_165868520.1">
    <property type="nucleotide sequence ID" value="NZ_SMGQ01000011.1"/>
</dbReference>
<reference evidence="3 4" key="1">
    <citation type="submission" date="2019-03" db="EMBL/GenBank/DDBJ databases">
        <title>Genomic Encyclopedia of Type Strains, Phase IV (KMG-IV): sequencing the most valuable type-strain genomes for metagenomic binning, comparative biology and taxonomic classification.</title>
        <authorList>
            <person name="Goeker M."/>
        </authorList>
    </citation>
    <scope>NUCLEOTIDE SEQUENCE [LARGE SCALE GENOMIC DNA]</scope>
    <source>
        <strain evidence="3 4">DSM 24176</strain>
    </source>
</reference>
<accession>A0A4R1MZH2</accession>
<evidence type="ECO:0000313" key="4">
    <source>
        <dbReference type="Proteomes" id="UP000294545"/>
    </source>
</evidence>
<keyword evidence="1" id="KW-0051">Antiviral defense</keyword>
<dbReference type="InterPro" id="IPR005537">
    <property type="entry name" value="RAMP_III_fam"/>
</dbReference>
<sequence>MNNKLVIYKCETPLHMGTGVELDIIDMPIQREKHTNFPKMEASGIKGVYRNYFELKKPNKEVINRLFGKANEKEENSGSLGILQFFDARILFFPVKSFEGIFVWVTCPYVINRFLKDLELMGEVTKELKEKVNDIKLNGKNIITQKDTTAKIKEEEIVILEDFKYTLEKDKQDIINDILKLLVLKNIDQQKINKDLMIVDDESFKFFVEMSTEINTRIKIGNDGVVENGQLFTEEYLPMESILYGFISVIEQTNSVEINEAINELFEVHLLQFGGNTTLGKGIVTIKTENIKGEKE</sequence>
<name>A0A4R1MZH2_9FIRM</name>
<dbReference type="EMBL" id="SMGQ01000011">
    <property type="protein sequence ID" value="TCK98676.1"/>
    <property type="molecule type" value="Genomic_DNA"/>
</dbReference>
<evidence type="ECO:0000256" key="1">
    <source>
        <dbReference type="ARBA" id="ARBA00023118"/>
    </source>
</evidence>
<proteinExistence type="predicted"/>
<gene>
    <name evidence="3" type="ORF">EDC19_1109</name>
</gene>
<keyword evidence="4" id="KW-1185">Reference proteome</keyword>
<dbReference type="GO" id="GO:0051607">
    <property type="term" value="P:defense response to virus"/>
    <property type="evidence" value="ECO:0007669"/>
    <property type="project" value="UniProtKB-KW"/>
</dbReference>
<organism evidence="3 4">
    <name type="scientific">Natranaerovirga hydrolytica</name>
    <dbReference type="NCBI Taxonomy" id="680378"/>
    <lineage>
        <taxon>Bacteria</taxon>
        <taxon>Bacillati</taxon>
        <taxon>Bacillota</taxon>
        <taxon>Clostridia</taxon>
        <taxon>Lachnospirales</taxon>
        <taxon>Natranaerovirgaceae</taxon>
        <taxon>Natranaerovirga</taxon>
    </lineage>
</organism>
<dbReference type="Pfam" id="PF03787">
    <property type="entry name" value="RAMPs"/>
    <property type="match status" value="1"/>
</dbReference>
<dbReference type="NCBIfam" id="TIGR02580">
    <property type="entry name" value="cas_RAMP_Cmr4"/>
    <property type="match status" value="1"/>
</dbReference>
<dbReference type="PANTHER" id="PTHR36700">
    <property type="entry name" value="CRISPR SYSTEM CMR SUBUNIT CMR4"/>
    <property type="match status" value="1"/>
</dbReference>
<dbReference type="Proteomes" id="UP000294545">
    <property type="component" value="Unassembled WGS sequence"/>
</dbReference>